<dbReference type="InterPro" id="IPR001969">
    <property type="entry name" value="Aspartic_peptidase_AS"/>
</dbReference>
<dbReference type="PANTHER" id="PTHR37984">
    <property type="entry name" value="PROTEIN CBG26694"/>
    <property type="match status" value="1"/>
</dbReference>
<keyword evidence="14" id="KW-0233">DNA recombination</keyword>
<keyword evidence="13" id="KW-0238">DNA-binding</keyword>
<dbReference type="Gene3D" id="2.40.50.40">
    <property type="match status" value="1"/>
</dbReference>
<evidence type="ECO:0000256" key="9">
    <source>
        <dbReference type="ARBA" id="ARBA00022842"/>
    </source>
</evidence>
<dbReference type="Pfam" id="PF08284">
    <property type="entry name" value="RVP_2"/>
    <property type="match status" value="1"/>
</dbReference>
<dbReference type="EMBL" id="CACSLK010027831">
    <property type="protein sequence ID" value="CAA0830735.1"/>
    <property type="molecule type" value="Genomic_DNA"/>
</dbReference>
<dbReference type="GO" id="GO:0003677">
    <property type="term" value="F:DNA binding"/>
    <property type="evidence" value="ECO:0007669"/>
    <property type="project" value="UniProtKB-KW"/>
</dbReference>
<reference evidence="18" key="1">
    <citation type="submission" date="2019-12" db="EMBL/GenBank/DDBJ databases">
        <authorList>
            <person name="Scholes J."/>
        </authorList>
    </citation>
    <scope>NUCLEOTIDE SEQUENCE</scope>
</reference>
<dbReference type="SUPFAM" id="SSF53098">
    <property type="entry name" value="Ribonuclease H-like"/>
    <property type="match status" value="1"/>
</dbReference>
<dbReference type="PROSITE" id="PS00141">
    <property type="entry name" value="ASP_PROTEASE"/>
    <property type="match status" value="1"/>
</dbReference>
<dbReference type="OrthoDB" id="913929at2759"/>
<dbReference type="InterPro" id="IPR001584">
    <property type="entry name" value="Integrase_cat-core"/>
</dbReference>
<feature type="compositionally biased region" description="Polar residues" evidence="15">
    <location>
        <begin position="213"/>
        <end position="227"/>
    </location>
</feature>
<name>A0A9N7NKD8_STRHE</name>
<feature type="compositionally biased region" description="Polar residues" evidence="15">
    <location>
        <begin position="244"/>
        <end position="258"/>
    </location>
</feature>
<evidence type="ECO:0000256" key="14">
    <source>
        <dbReference type="ARBA" id="ARBA00023172"/>
    </source>
</evidence>
<evidence type="ECO:0000256" key="10">
    <source>
        <dbReference type="ARBA" id="ARBA00022908"/>
    </source>
</evidence>
<sequence length="1096" mass="124545">MDSRFNTLETAIAKITDLLNNNSSSNNFSENNISESNTSNHHKSALHANVFDELKSTSKHIDLPCFDGTDPIGWIARAEQFFLVHHTKENFKEELVDQFGGDLAASPSERLAALHQTGSLDDYANEFRARAAQVPGLDSQLQLGFFLNGLKEEIRVRLRPYDVLDLRTAMKVARSVERELDFLNSKSGRFTTGYGLGFQPRPINPSRFEPPKLNSTLTTGQNKNSAAQYKPNDHFKLLPGGTGSSSSQLSRHNTTQKSRVARQYSHQEYLDMRAKGLCFRCKQPYSPMHDCPQKSLRALIAAEDEITDIISDFGLEESPQHQAETSEAQLHFLDLPLTAIGGIDGPRTMKFSGHVYGEPVTIMVDSGASHNFISSKLAQKIPQPIEQTVRFGVRLGDGSRATSTGKYSNLPIQLQSITMSLDCYIFPLGGIDIILGVAWLQTLGDIKANWTKMSIKFLRDNEEICLLGDPSLSRAPISLSSLQQMDDDIDYCLLLWQITSSTKTHFSTETSALNSSSAQVQELELILEQYGTIFDEPQGLPPERRHDHRITLKSGTAPVNVKPYRYSHHQKDEIERLDLAAISVPTWIDWDKLDSAVLEDVELRAIIEKLRLNPNSQPPYQLVHGRLFYKGRIVIPATSPWVQQLLDEFHSTPTGGHSGAYRTYRRLAASIYWRGMMKQVQKYVADCLICQRNKYETLSPAGLLNPLPIPNNIWEYISMDFITGLPRSNGFDCIWVVVDRLSKYAHFIGLRHPFTARTLAELFAKEIVRLHGVPRSIVSDRDPIFLSNFWTEFFTKMGTKLRMSTAYHPQTDGQSEVTNRCVEQYLRCFTSEQPKQWGRWLHWAEYWFNSSFHSAAGRTPFEYVYGRPPPTLHQFMPGEFKVAAVAEEHNDRAELIKQLHFNLTKAQQRMINTANRKRRPLEFDEGDQVLLKLRPHRQTSMVNRVNQKLAARYYGPYRILRKLSPVVYKLELPDGARIHPVFHISQLKKLNGQHDVTKDLPEALAVEETSYTPQDILDARKQLDREQVLVQWEGRPAEEATWVDLSDFMGQFPNCSLVDKANSLGGDNDRKGACHGQKSWIVYSRRPNPRNQSDLK</sequence>
<feature type="domain" description="Integrase catalytic" evidence="17">
    <location>
        <begin position="704"/>
        <end position="868"/>
    </location>
</feature>
<evidence type="ECO:0000313" key="19">
    <source>
        <dbReference type="Proteomes" id="UP001153555"/>
    </source>
</evidence>
<dbReference type="InterPro" id="IPR056924">
    <property type="entry name" value="SH3_Tf2-1"/>
</dbReference>
<keyword evidence="6" id="KW-0064">Aspartyl protease</keyword>
<dbReference type="Gene3D" id="2.40.70.10">
    <property type="entry name" value="Acid Proteases"/>
    <property type="match status" value="1"/>
</dbReference>
<keyword evidence="10" id="KW-0229">DNA integration</keyword>
<dbReference type="PROSITE" id="PS50994">
    <property type="entry name" value="INTEGRASE"/>
    <property type="match status" value="1"/>
</dbReference>
<evidence type="ECO:0000256" key="2">
    <source>
        <dbReference type="ARBA" id="ARBA00022679"/>
    </source>
</evidence>
<evidence type="ECO:0000256" key="12">
    <source>
        <dbReference type="ARBA" id="ARBA00022932"/>
    </source>
</evidence>
<dbReference type="InterPro" id="IPR012337">
    <property type="entry name" value="RNaseH-like_sf"/>
</dbReference>
<keyword evidence="12" id="KW-0239">DNA-directed DNA polymerase</keyword>
<dbReference type="SUPFAM" id="SSF54160">
    <property type="entry name" value="Chromo domain-like"/>
    <property type="match status" value="1"/>
</dbReference>
<keyword evidence="2" id="KW-0808">Transferase</keyword>
<evidence type="ECO:0000259" key="17">
    <source>
        <dbReference type="PROSITE" id="PS50994"/>
    </source>
</evidence>
<dbReference type="GO" id="GO:0003964">
    <property type="term" value="F:RNA-directed DNA polymerase activity"/>
    <property type="evidence" value="ECO:0007669"/>
    <property type="project" value="UniProtKB-KW"/>
</dbReference>
<dbReference type="GO" id="GO:0003887">
    <property type="term" value="F:DNA-directed DNA polymerase activity"/>
    <property type="evidence" value="ECO:0007669"/>
    <property type="project" value="UniProtKB-KW"/>
</dbReference>
<keyword evidence="8" id="KW-0378">Hydrolase</keyword>
<dbReference type="InterPro" id="IPR041588">
    <property type="entry name" value="Integrase_H2C2"/>
</dbReference>
<organism evidence="18 19">
    <name type="scientific">Striga hermonthica</name>
    <name type="common">Purple witchweed</name>
    <name type="synonym">Buchnera hermonthica</name>
    <dbReference type="NCBI Taxonomy" id="68872"/>
    <lineage>
        <taxon>Eukaryota</taxon>
        <taxon>Viridiplantae</taxon>
        <taxon>Streptophyta</taxon>
        <taxon>Embryophyta</taxon>
        <taxon>Tracheophyta</taxon>
        <taxon>Spermatophyta</taxon>
        <taxon>Magnoliopsida</taxon>
        <taxon>eudicotyledons</taxon>
        <taxon>Gunneridae</taxon>
        <taxon>Pentapetalae</taxon>
        <taxon>asterids</taxon>
        <taxon>lamiids</taxon>
        <taxon>Lamiales</taxon>
        <taxon>Orobanchaceae</taxon>
        <taxon>Buchnereae</taxon>
        <taxon>Striga</taxon>
    </lineage>
</organism>
<dbReference type="InterPro" id="IPR021109">
    <property type="entry name" value="Peptidase_aspartic_dom_sf"/>
</dbReference>
<dbReference type="InterPro" id="IPR036397">
    <property type="entry name" value="RNaseH_sf"/>
</dbReference>
<dbReference type="Pfam" id="PF24626">
    <property type="entry name" value="SH3_Tf2-1"/>
    <property type="match status" value="1"/>
</dbReference>
<keyword evidence="11" id="KW-0695">RNA-directed DNA polymerase</keyword>
<keyword evidence="7" id="KW-0255">Endonuclease</keyword>
<keyword evidence="1" id="KW-0645">Protease</keyword>
<protein>
    <submittedName>
        <fullName evidence="18">Uncharacterized protein</fullName>
    </submittedName>
</protein>
<evidence type="ECO:0000256" key="15">
    <source>
        <dbReference type="SAM" id="MobiDB-lite"/>
    </source>
</evidence>
<dbReference type="PANTHER" id="PTHR37984:SF15">
    <property type="entry name" value="INTEGRASE CATALYTIC DOMAIN-CONTAINING PROTEIN"/>
    <property type="match status" value="1"/>
</dbReference>
<comment type="caution">
    <text evidence="18">The sequence shown here is derived from an EMBL/GenBank/DDBJ whole genome shotgun (WGS) entry which is preliminary data.</text>
</comment>
<evidence type="ECO:0000256" key="7">
    <source>
        <dbReference type="ARBA" id="ARBA00022759"/>
    </source>
</evidence>
<evidence type="ECO:0000256" key="5">
    <source>
        <dbReference type="ARBA" id="ARBA00022723"/>
    </source>
</evidence>
<dbReference type="CDD" id="cd00303">
    <property type="entry name" value="retropepsin_like"/>
    <property type="match status" value="1"/>
</dbReference>
<keyword evidence="3" id="KW-0548">Nucleotidyltransferase</keyword>
<dbReference type="GO" id="GO:0006310">
    <property type="term" value="P:DNA recombination"/>
    <property type="evidence" value="ECO:0007669"/>
    <property type="project" value="UniProtKB-KW"/>
</dbReference>
<evidence type="ECO:0000256" key="3">
    <source>
        <dbReference type="ARBA" id="ARBA00022695"/>
    </source>
</evidence>
<dbReference type="GO" id="GO:0015074">
    <property type="term" value="P:DNA integration"/>
    <property type="evidence" value="ECO:0007669"/>
    <property type="project" value="UniProtKB-KW"/>
</dbReference>
<evidence type="ECO:0000256" key="4">
    <source>
        <dbReference type="ARBA" id="ARBA00022722"/>
    </source>
</evidence>
<dbReference type="Proteomes" id="UP001153555">
    <property type="component" value="Unassembled WGS sequence"/>
</dbReference>
<dbReference type="GO" id="GO:0004519">
    <property type="term" value="F:endonuclease activity"/>
    <property type="evidence" value="ECO:0007669"/>
    <property type="project" value="UniProtKB-KW"/>
</dbReference>
<keyword evidence="19" id="KW-1185">Reference proteome</keyword>
<dbReference type="FunFam" id="3.30.420.10:FF:000219">
    <property type="entry name" value="Putative retroelement"/>
    <property type="match status" value="1"/>
</dbReference>
<evidence type="ECO:0000256" key="1">
    <source>
        <dbReference type="ARBA" id="ARBA00022670"/>
    </source>
</evidence>
<dbReference type="GO" id="GO:0046872">
    <property type="term" value="F:metal ion binding"/>
    <property type="evidence" value="ECO:0007669"/>
    <property type="project" value="UniProtKB-KW"/>
</dbReference>
<evidence type="ECO:0000259" key="16">
    <source>
        <dbReference type="PROSITE" id="PS50013"/>
    </source>
</evidence>
<evidence type="ECO:0000256" key="13">
    <source>
        <dbReference type="ARBA" id="ARBA00023125"/>
    </source>
</evidence>
<keyword evidence="9" id="KW-0460">Magnesium</keyword>
<dbReference type="Gene3D" id="3.30.420.10">
    <property type="entry name" value="Ribonuclease H-like superfamily/Ribonuclease H"/>
    <property type="match status" value="1"/>
</dbReference>
<feature type="domain" description="Chromo" evidence="16">
    <location>
        <begin position="1011"/>
        <end position="1042"/>
    </location>
</feature>
<dbReference type="SUPFAM" id="SSF50630">
    <property type="entry name" value="Acid proteases"/>
    <property type="match status" value="1"/>
</dbReference>
<dbReference type="InterPro" id="IPR000953">
    <property type="entry name" value="Chromo/chromo_shadow_dom"/>
</dbReference>
<evidence type="ECO:0000256" key="11">
    <source>
        <dbReference type="ARBA" id="ARBA00022918"/>
    </source>
</evidence>
<gene>
    <name evidence="18" type="ORF">SHERM_26125</name>
</gene>
<dbReference type="InterPro" id="IPR050951">
    <property type="entry name" value="Retrovirus_Pol_polyprotein"/>
</dbReference>
<dbReference type="Pfam" id="PF17921">
    <property type="entry name" value="Integrase_H2C2"/>
    <property type="match status" value="1"/>
</dbReference>
<keyword evidence="5" id="KW-0479">Metal-binding</keyword>
<dbReference type="InterPro" id="IPR016197">
    <property type="entry name" value="Chromo-like_dom_sf"/>
</dbReference>
<evidence type="ECO:0000256" key="8">
    <source>
        <dbReference type="ARBA" id="ARBA00022801"/>
    </source>
</evidence>
<evidence type="ECO:0000256" key="6">
    <source>
        <dbReference type="ARBA" id="ARBA00022750"/>
    </source>
</evidence>
<dbReference type="PROSITE" id="PS50013">
    <property type="entry name" value="CHROMO_2"/>
    <property type="match status" value="1"/>
</dbReference>
<dbReference type="GO" id="GO:0006508">
    <property type="term" value="P:proteolysis"/>
    <property type="evidence" value="ECO:0007669"/>
    <property type="project" value="UniProtKB-KW"/>
</dbReference>
<dbReference type="GO" id="GO:0004190">
    <property type="term" value="F:aspartic-type endopeptidase activity"/>
    <property type="evidence" value="ECO:0007669"/>
    <property type="project" value="UniProtKB-KW"/>
</dbReference>
<dbReference type="AlphaFoldDB" id="A0A9N7NKD8"/>
<dbReference type="Gene3D" id="1.10.340.70">
    <property type="match status" value="1"/>
</dbReference>
<evidence type="ECO:0000313" key="18">
    <source>
        <dbReference type="EMBL" id="CAA0830735.1"/>
    </source>
</evidence>
<proteinExistence type="predicted"/>
<keyword evidence="4" id="KW-0540">Nuclease</keyword>
<feature type="region of interest" description="Disordered" evidence="15">
    <location>
        <begin position="194"/>
        <end position="263"/>
    </location>
</feature>
<accession>A0A9N7NKD8</accession>